<dbReference type="PANTHER" id="PTHR21738">
    <property type="entry name" value="RIBOSOMAL RNA PROCESSING PROTEIN 36 HOMOLOG"/>
    <property type="match status" value="1"/>
</dbReference>
<dbReference type="AlphaFoldDB" id="A0AAD3TGW2"/>
<feature type="region of interest" description="Disordered" evidence="7">
    <location>
        <begin position="221"/>
        <end position="246"/>
    </location>
</feature>
<organism evidence="8 9">
    <name type="scientific">Nepenthes gracilis</name>
    <name type="common">Slender pitcher plant</name>
    <dbReference type="NCBI Taxonomy" id="150966"/>
    <lineage>
        <taxon>Eukaryota</taxon>
        <taxon>Viridiplantae</taxon>
        <taxon>Streptophyta</taxon>
        <taxon>Embryophyta</taxon>
        <taxon>Tracheophyta</taxon>
        <taxon>Spermatophyta</taxon>
        <taxon>Magnoliopsida</taxon>
        <taxon>eudicotyledons</taxon>
        <taxon>Gunneridae</taxon>
        <taxon>Pentapetalae</taxon>
        <taxon>Caryophyllales</taxon>
        <taxon>Nepenthaceae</taxon>
        <taxon>Nepenthes</taxon>
    </lineage>
</organism>
<comment type="caution">
    <text evidence="8">The sequence shown here is derived from an EMBL/GenBank/DDBJ whole genome shotgun (WGS) entry which is preliminary data.</text>
</comment>
<sequence>MKNIDLGMASSSKMEFDGREDSDSAPEEEAEIEHELADIPFEELQKGRSDGTLAFHPKLKLEKKSGRANKNRPVEMSSKRPVSRYREVVQVPKKMIRDPRFESLCGKLDVEGFKKRYTFLFDESLPAEKRELLKLLKSPNDPEVTEKVKGDISWIDKQLKSVSTKHTEAQILNEHKKKEREAAKKGKKPFYLKKSDIRKQRLIEKYNSLKASGKLDPFIEKKRKRNAAKDHRFMPYRRPQQHQQLF</sequence>
<comment type="function">
    <text evidence="6">Component of the 90S pre-ribosome involved in the maturation of rRNAs. Required for early cleavages of the pre-RNAs in the 40S ribosomal subunit maturation pathway.</text>
</comment>
<evidence type="ECO:0000256" key="5">
    <source>
        <dbReference type="ARBA" id="ARBA00023242"/>
    </source>
</evidence>
<evidence type="ECO:0000256" key="3">
    <source>
        <dbReference type="ARBA" id="ARBA00022517"/>
    </source>
</evidence>
<keyword evidence="3 6" id="KW-0690">Ribosome biogenesis</keyword>
<dbReference type="Pfam" id="PF06102">
    <property type="entry name" value="RRP36"/>
    <property type="match status" value="1"/>
</dbReference>
<evidence type="ECO:0000256" key="1">
    <source>
        <dbReference type="ARBA" id="ARBA00004604"/>
    </source>
</evidence>
<evidence type="ECO:0000256" key="7">
    <source>
        <dbReference type="SAM" id="MobiDB-lite"/>
    </source>
</evidence>
<accession>A0AAD3TGW2</accession>
<proteinExistence type="inferred from homology"/>
<evidence type="ECO:0000256" key="6">
    <source>
        <dbReference type="RuleBase" id="RU368027"/>
    </source>
</evidence>
<keyword evidence="4 6" id="KW-0698">rRNA processing</keyword>
<evidence type="ECO:0000256" key="4">
    <source>
        <dbReference type="ARBA" id="ARBA00022552"/>
    </source>
</evidence>
<feature type="compositionally biased region" description="Acidic residues" evidence="7">
    <location>
        <begin position="23"/>
        <end position="32"/>
    </location>
</feature>
<dbReference type="PANTHER" id="PTHR21738:SF0">
    <property type="entry name" value="RIBOSOMAL RNA PROCESSING PROTEIN 36 HOMOLOG"/>
    <property type="match status" value="1"/>
</dbReference>
<evidence type="ECO:0000313" key="8">
    <source>
        <dbReference type="EMBL" id="GMH28879.1"/>
    </source>
</evidence>
<evidence type="ECO:0000313" key="9">
    <source>
        <dbReference type="Proteomes" id="UP001279734"/>
    </source>
</evidence>
<keyword evidence="6" id="KW-0687">Ribonucleoprotein</keyword>
<comment type="similarity">
    <text evidence="2 6">Belongs to the RRP36 family.</text>
</comment>
<comment type="subunit">
    <text evidence="6">Associates with 90S and pre-40S pre-ribosomal particles.</text>
</comment>
<protein>
    <recommendedName>
        <fullName evidence="6">rRNA biogenesis protein RRP36</fullName>
    </recommendedName>
</protein>
<dbReference type="GO" id="GO:0005730">
    <property type="term" value="C:nucleolus"/>
    <property type="evidence" value="ECO:0007669"/>
    <property type="project" value="UniProtKB-SubCell"/>
</dbReference>
<comment type="subcellular location">
    <subcellularLocation>
        <location evidence="1 6">Nucleus</location>
        <location evidence="1 6">Nucleolus</location>
    </subcellularLocation>
</comment>
<feature type="region of interest" description="Disordered" evidence="7">
    <location>
        <begin position="166"/>
        <end position="186"/>
    </location>
</feature>
<name>A0AAD3TGW2_NEPGR</name>
<feature type="compositionally biased region" description="Basic and acidic residues" evidence="7">
    <location>
        <begin position="33"/>
        <end position="49"/>
    </location>
</feature>
<gene>
    <name evidence="8" type="ORF">Nepgr_030722</name>
</gene>
<dbReference type="GO" id="GO:0030686">
    <property type="term" value="C:90S preribosome"/>
    <property type="evidence" value="ECO:0007669"/>
    <property type="project" value="TreeGrafter"/>
</dbReference>
<dbReference type="InterPro" id="IPR009292">
    <property type="entry name" value="RRP36"/>
</dbReference>
<dbReference type="Proteomes" id="UP001279734">
    <property type="component" value="Unassembled WGS sequence"/>
</dbReference>
<dbReference type="GO" id="GO:0000462">
    <property type="term" value="P:maturation of SSU-rRNA from tricistronic rRNA transcript (SSU-rRNA, 5.8S rRNA, LSU-rRNA)"/>
    <property type="evidence" value="ECO:0007669"/>
    <property type="project" value="TreeGrafter"/>
</dbReference>
<keyword evidence="9" id="KW-1185">Reference proteome</keyword>
<evidence type="ECO:0000256" key="2">
    <source>
        <dbReference type="ARBA" id="ARBA00009418"/>
    </source>
</evidence>
<keyword evidence="5 6" id="KW-0539">Nucleus</keyword>
<dbReference type="EMBL" id="BSYO01000035">
    <property type="protein sequence ID" value="GMH28879.1"/>
    <property type="molecule type" value="Genomic_DNA"/>
</dbReference>
<feature type="region of interest" description="Disordered" evidence="7">
    <location>
        <begin position="1"/>
        <end position="82"/>
    </location>
</feature>
<feature type="compositionally biased region" description="Basic and acidic residues" evidence="7">
    <location>
        <begin position="166"/>
        <end position="184"/>
    </location>
</feature>
<reference evidence="8" key="1">
    <citation type="submission" date="2023-05" db="EMBL/GenBank/DDBJ databases">
        <title>Nepenthes gracilis genome sequencing.</title>
        <authorList>
            <person name="Fukushima K."/>
        </authorList>
    </citation>
    <scope>NUCLEOTIDE SEQUENCE</scope>
    <source>
        <strain evidence="8">SING2019-196</strain>
    </source>
</reference>